<proteinExistence type="predicted"/>
<reference evidence="2 3" key="1">
    <citation type="submission" date="2023-08" db="EMBL/GenBank/DDBJ databases">
        <title>Whole-genome sequencing of halo(alkali)philic microorganisms from hypersaline lakes.</title>
        <authorList>
            <person name="Sorokin D.Y."/>
            <person name="Abbas B."/>
            <person name="Merkel A.Y."/>
        </authorList>
    </citation>
    <scope>NUCLEOTIDE SEQUENCE [LARGE SCALE GENOMIC DNA]</scope>
    <source>
        <strain evidence="2 3">AB-CW4</strain>
    </source>
</reference>
<accession>A0ABU0W576</accession>
<keyword evidence="3" id="KW-1185">Reference proteome</keyword>
<evidence type="ECO:0000313" key="2">
    <source>
        <dbReference type="EMBL" id="MDQ2069169.1"/>
    </source>
</evidence>
<feature type="chain" id="PRO_5045055897" description="Lipoprotein" evidence="1">
    <location>
        <begin position="35"/>
        <end position="273"/>
    </location>
</feature>
<comment type="caution">
    <text evidence="2">The sequence shown here is derived from an EMBL/GenBank/DDBJ whole genome shotgun (WGS) entry which is preliminary data.</text>
</comment>
<evidence type="ECO:0008006" key="4">
    <source>
        <dbReference type="Google" id="ProtNLM"/>
    </source>
</evidence>
<evidence type="ECO:0000256" key="1">
    <source>
        <dbReference type="SAM" id="SignalP"/>
    </source>
</evidence>
<feature type="signal peptide" evidence="1">
    <location>
        <begin position="1"/>
        <end position="34"/>
    </location>
</feature>
<organism evidence="2 3">
    <name type="scientific">Natronospira bacteriovora</name>
    <dbReference type="NCBI Taxonomy" id="3069753"/>
    <lineage>
        <taxon>Bacteria</taxon>
        <taxon>Pseudomonadati</taxon>
        <taxon>Pseudomonadota</taxon>
        <taxon>Gammaproteobacteria</taxon>
        <taxon>Natronospirales</taxon>
        <taxon>Natronospiraceae</taxon>
        <taxon>Natronospira</taxon>
    </lineage>
</organism>
<protein>
    <recommendedName>
        <fullName evidence="4">Lipoprotein</fullName>
    </recommendedName>
</protein>
<sequence>MNTIRNRRFVIGLSALLSTAFLLSGCFNSSSNDADDDFSEFFPATMDCESVAEEPENLFDLDNSETPRIDRVAETLSLEASGEVMAPTSVYNRVVAEMVGITSRYPDSAHGRIRSCRPPNRIEAFFSEEAYDRLLAGEYQDWDELNEFLRTTFTLNDDERRASLRFDGRYNTNRLAEEYLALDGIIETTHREPPADGDDICLAVRGDFHFYIFRHGLNCDGENDCPDERFFAVQADSSGNFEQVGHWSGNDEAPMWFDNAEDCRVFLSGQGSF</sequence>
<name>A0ABU0W576_9GAMM</name>
<evidence type="ECO:0000313" key="3">
    <source>
        <dbReference type="Proteomes" id="UP001239019"/>
    </source>
</evidence>
<dbReference type="EMBL" id="JAVDDT010000002">
    <property type="protein sequence ID" value="MDQ2069169.1"/>
    <property type="molecule type" value="Genomic_DNA"/>
</dbReference>
<dbReference type="RefSeq" id="WP_306727660.1">
    <property type="nucleotide sequence ID" value="NZ_JAVDDT010000002.1"/>
</dbReference>
<gene>
    <name evidence="2" type="ORF">RBH19_04730</name>
</gene>
<keyword evidence="1" id="KW-0732">Signal</keyword>
<dbReference type="PROSITE" id="PS51257">
    <property type="entry name" value="PROKAR_LIPOPROTEIN"/>
    <property type="match status" value="1"/>
</dbReference>
<dbReference type="Proteomes" id="UP001239019">
    <property type="component" value="Unassembled WGS sequence"/>
</dbReference>